<dbReference type="EMBL" id="CP036276">
    <property type="protein sequence ID" value="QDU42880.1"/>
    <property type="molecule type" value="Genomic_DNA"/>
</dbReference>
<evidence type="ECO:0000313" key="3">
    <source>
        <dbReference type="Proteomes" id="UP000319383"/>
    </source>
</evidence>
<dbReference type="AlphaFoldDB" id="A0A517ZK57"/>
<gene>
    <name evidence="2" type="ORF">Mal52_13490</name>
</gene>
<name>A0A517ZK57_9PLAN</name>
<proteinExistence type="predicted"/>
<accession>A0A517ZK57</accession>
<feature type="transmembrane region" description="Helical" evidence="1">
    <location>
        <begin position="111"/>
        <end position="132"/>
    </location>
</feature>
<keyword evidence="1" id="KW-0812">Transmembrane</keyword>
<protein>
    <submittedName>
        <fullName evidence="2">Uncharacterized protein</fullName>
    </submittedName>
</protein>
<dbReference type="Proteomes" id="UP000319383">
    <property type="component" value="Chromosome"/>
</dbReference>
<keyword evidence="1" id="KW-1133">Transmembrane helix</keyword>
<keyword evidence="3" id="KW-1185">Reference proteome</keyword>
<dbReference type="RefSeq" id="WP_145374883.1">
    <property type="nucleotide sequence ID" value="NZ_CP036276.1"/>
</dbReference>
<sequence>MNSISQKNFGILIAYLIPGFTTLWGASFFSETLRAWLGASPVGAPTVGGFLYVTIGSLAAGLIVGTVRWAVIDRLHHRTGISEPAWDFARLRESVAAYDVLNELHYKYYKCYSAMFIAVAFVYVSHRLAFGFDSPPPVWTEAGLIVLESILWMASRDALHKYYTRVERLLGTESVAGARKVDPDDTDRD</sequence>
<feature type="transmembrane region" description="Helical" evidence="1">
    <location>
        <begin position="12"/>
        <end position="30"/>
    </location>
</feature>
<feature type="transmembrane region" description="Helical" evidence="1">
    <location>
        <begin position="50"/>
        <end position="71"/>
    </location>
</feature>
<evidence type="ECO:0000313" key="2">
    <source>
        <dbReference type="EMBL" id="QDU42880.1"/>
    </source>
</evidence>
<dbReference type="KEGG" id="sdyn:Mal52_13490"/>
<keyword evidence="1" id="KW-0472">Membrane</keyword>
<evidence type="ECO:0000256" key="1">
    <source>
        <dbReference type="SAM" id="Phobius"/>
    </source>
</evidence>
<reference evidence="2 3" key="1">
    <citation type="submission" date="2019-02" db="EMBL/GenBank/DDBJ databases">
        <title>Deep-cultivation of Planctomycetes and their phenomic and genomic characterization uncovers novel biology.</title>
        <authorList>
            <person name="Wiegand S."/>
            <person name="Jogler M."/>
            <person name="Boedeker C."/>
            <person name="Pinto D."/>
            <person name="Vollmers J."/>
            <person name="Rivas-Marin E."/>
            <person name="Kohn T."/>
            <person name="Peeters S.H."/>
            <person name="Heuer A."/>
            <person name="Rast P."/>
            <person name="Oberbeckmann S."/>
            <person name="Bunk B."/>
            <person name="Jeske O."/>
            <person name="Meyerdierks A."/>
            <person name="Storesund J.E."/>
            <person name="Kallscheuer N."/>
            <person name="Luecker S."/>
            <person name="Lage O.M."/>
            <person name="Pohl T."/>
            <person name="Merkel B.J."/>
            <person name="Hornburger P."/>
            <person name="Mueller R.-W."/>
            <person name="Bruemmer F."/>
            <person name="Labrenz M."/>
            <person name="Spormann A.M."/>
            <person name="Op den Camp H."/>
            <person name="Overmann J."/>
            <person name="Amann R."/>
            <person name="Jetten M.S.M."/>
            <person name="Mascher T."/>
            <person name="Medema M.H."/>
            <person name="Devos D.P."/>
            <person name="Kaster A.-K."/>
            <person name="Ovreas L."/>
            <person name="Rohde M."/>
            <person name="Galperin M.Y."/>
            <person name="Jogler C."/>
        </authorList>
    </citation>
    <scope>NUCLEOTIDE SEQUENCE [LARGE SCALE GENOMIC DNA]</scope>
    <source>
        <strain evidence="2 3">Mal52</strain>
    </source>
</reference>
<organism evidence="2 3">
    <name type="scientific">Symmachiella dynata</name>
    <dbReference type="NCBI Taxonomy" id="2527995"/>
    <lineage>
        <taxon>Bacteria</taxon>
        <taxon>Pseudomonadati</taxon>
        <taxon>Planctomycetota</taxon>
        <taxon>Planctomycetia</taxon>
        <taxon>Planctomycetales</taxon>
        <taxon>Planctomycetaceae</taxon>
        <taxon>Symmachiella</taxon>
    </lineage>
</organism>